<dbReference type="InterPro" id="IPR036388">
    <property type="entry name" value="WH-like_DNA-bd_sf"/>
</dbReference>
<dbReference type="InterPro" id="IPR001789">
    <property type="entry name" value="Sig_transdc_resp-reg_receiver"/>
</dbReference>
<sequence>MYEKILVIDDEKDIVSLIKDALEDENYIVYEAFNGNQAIEKLKLNPELILLDVMMPGRDGFEVCNNIRDLVSCPIIFLTAKSEEDAMIKGLSVGGDDYITKPFSIKQLKMRVVAHIRREKRKSDINYRNYLSFDGLSIDLKAREIKFKGVPISFTKREFDIIEMLALNAGQVFSKEQIYEKVWGYYAEGDSSTVAEHVKKARAKLLGINTNKEYIKTVWGVGYRWEK</sequence>
<dbReference type="InterPro" id="IPR011006">
    <property type="entry name" value="CheY-like_superfamily"/>
</dbReference>
<dbReference type="InterPro" id="IPR001867">
    <property type="entry name" value="OmpR/PhoB-type_DNA-bd"/>
</dbReference>
<dbReference type="GO" id="GO:0006355">
    <property type="term" value="P:regulation of DNA-templated transcription"/>
    <property type="evidence" value="ECO:0007669"/>
    <property type="project" value="InterPro"/>
</dbReference>
<keyword evidence="13" id="KW-1185">Reference proteome</keyword>
<dbReference type="PANTHER" id="PTHR48111:SF2">
    <property type="entry name" value="RESPONSE REGULATOR SAER"/>
    <property type="match status" value="1"/>
</dbReference>
<dbReference type="Pfam" id="PF00072">
    <property type="entry name" value="Response_reg"/>
    <property type="match status" value="1"/>
</dbReference>
<dbReference type="Proteomes" id="UP000184310">
    <property type="component" value="Unassembled WGS sequence"/>
</dbReference>
<keyword evidence="6" id="KW-0804">Transcription</keyword>
<evidence type="ECO:0000256" key="9">
    <source>
        <dbReference type="PROSITE-ProRule" id="PRU01091"/>
    </source>
</evidence>
<evidence type="ECO:0000256" key="4">
    <source>
        <dbReference type="ARBA" id="ARBA00023015"/>
    </source>
</evidence>
<dbReference type="Pfam" id="PF00486">
    <property type="entry name" value="Trans_reg_C"/>
    <property type="match status" value="1"/>
</dbReference>
<evidence type="ECO:0000256" key="2">
    <source>
        <dbReference type="ARBA" id="ARBA00022553"/>
    </source>
</evidence>
<evidence type="ECO:0000256" key="5">
    <source>
        <dbReference type="ARBA" id="ARBA00023125"/>
    </source>
</evidence>
<dbReference type="GO" id="GO:0032993">
    <property type="term" value="C:protein-DNA complex"/>
    <property type="evidence" value="ECO:0007669"/>
    <property type="project" value="TreeGrafter"/>
</dbReference>
<dbReference type="SMART" id="SM00862">
    <property type="entry name" value="Trans_reg_C"/>
    <property type="match status" value="1"/>
</dbReference>
<evidence type="ECO:0000313" key="12">
    <source>
        <dbReference type="EMBL" id="SHJ40498.1"/>
    </source>
</evidence>
<dbReference type="Gene3D" id="1.10.10.10">
    <property type="entry name" value="Winged helix-like DNA-binding domain superfamily/Winged helix DNA-binding domain"/>
    <property type="match status" value="1"/>
</dbReference>
<dbReference type="FunFam" id="1.10.10.10:FF:000018">
    <property type="entry name" value="DNA-binding response regulator ResD"/>
    <property type="match status" value="1"/>
</dbReference>
<dbReference type="SUPFAM" id="SSF52172">
    <property type="entry name" value="CheY-like"/>
    <property type="match status" value="1"/>
</dbReference>
<gene>
    <name evidence="12" type="ORF">SAMN02745163_01883</name>
</gene>
<dbReference type="STRING" id="1121302.SAMN02745163_01883"/>
<proteinExistence type="predicted"/>
<accession>A0A1M6J1D3</accession>
<dbReference type="OrthoDB" id="9790442at2"/>
<dbReference type="GO" id="GO:0000976">
    <property type="term" value="F:transcription cis-regulatory region binding"/>
    <property type="evidence" value="ECO:0007669"/>
    <property type="project" value="TreeGrafter"/>
</dbReference>
<keyword evidence="5 9" id="KW-0238">DNA-binding</keyword>
<dbReference type="PROSITE" id="PS50110">
    <property type="entry name" value="RESPONSE_REGULATORY"/>
    <property type="match status" value="1"/>
</dbReference>
<feature type="DNA-binding region" description="OmpR/PhoB-type" evidence="9">
    <location>
        <begin position="128"/>
        <end position="227"/>
    </location>
</feature>
<feature type="modified residue" description="4-aspartylphosphate" evidence="8">
    <location>
        <position position="52"/>
    </location>
</feature>
<dbReference type="PROSITE" id="PS51755">
    <property type="entry name" value="OMPR_PHOB"/>
    <property type="match status" value="1"/>
</dbReference>
<keyword evidence="2 8" id="KW-0597">Phosphoprotein</keyword>
<dbReference type="EMBL" id="FQZB01000008">
    <property type="protein sequence ID" value="SHJ40498.1"/>
    <property type="molecule type" value="Genomic_DNA"/>
</dbReference>
<comment type="function">
    <text evidence="7">May play the central regulatory role in sporulation. It may be an element of the effector pathway responsible for the activation of sporulation genes in response to nutritional stress. Spo0A may act in concert with spo0H (a sigma factor) to control the expression of some genes that are critical to the sporulation process.</text>
</comment>
<dbReference type="SMART" id="SM00448">
    <property type="entry name" value="REC"/>
    <property type="match status" value="1"/>
</dbReference>
<evidence type="ECO:0000256" key="6">
    <source>
        <dbReference type="ARBA" id="ARBA00023163"/>
    </source>
</evidence>
<dbReference type="CDD" id="cd00383">
    <property type="entry name" value="trans_reg_C"/>
    <property type="match status" value="1"/>
</dbReference>
<dbReference type="PANTHER" id="PTHR48111">
    <property type="entry name" value="REGULATOR OF RPOS"/>
    <property type="match status" value="1"/>
</dbReference>
<evidence type="ECO:0000256" key="8">
    <source>
        <dbReference type="PROSITE-ProRule" id="PRU00169"/>
    </source>
</evidence>
<dbReference type="RefSeq" id="WP_072986421.1">
    <property type="nucleotide sequence ID" value="NZ_FQZB01000008.1"/>
</dbReference>
<dbReference type="GO" id="GO:0005829">
    <property type="term" value="C:cytosol"/>
    <property type="evidence" value="ECO:0007669"/>
    <property type="project" value="TreeGrafter"/>
</dbReference>
<evidence type="ECO:0000256" key="1">
    <source>
        <dbReference type="ARBA" id="ARBA00018672"/>
    </source>
</evidence>
<evidence type="ECO:0000256" key="7">
    <source>
        <dbReference type="ARBA" id="ARBA00024867"/>
    </source>
</evidence>
<feature type="domain" description="OmpR/PhoB-type" evidence="11">
    <location>
        <begin position="128"/>
        <end position="227"/>
    </location>
</feature>
<evidence type="ECO:0000259" key="11">
    <source>
        <dbReference type="PROSITE" id="PS51755"/>
    </source>
</evidence>
<dbReference type="CDD" id="cd17574">
    <property type="entry name" value="REC_OmpR"/>
    <property type="match status" value="1"/>
</dbReference>
<dbReference type="GO" id="GO:0000156">
    <property type="term" value="F:phosphorelay response regulator activity"/>
    <property type="evidence" value="ECO:0007669"/>
    <property type="project" value="TreeGrafter"/>
</dbReference>
<feature type="domain" description="Response regulatory" evidence="10">
    <location>
        <begin position="4"/>
        <end position="116"/>
    </location>
</feature>
<dbReference type="InterPro" id="IPR039420">
    <property type="entry name" value="WalR-like"/>
</dbReference>
<organism evidence="12 13">
    <name type="scientific">Clostridium cavendishii DSM 21758</name>
    <dbReference type="NCBI Taxonomy" id="1121302"/>
    <lineage>
        <taxon>Bacteria</taxon>
        <taxon>Bacillati</taxon>
        <taxon>Bacillota</taxon>
        <taxon>Clostridia</taxon>
        <taxon>Eubacteriales</taxon>
        <taxon>Clostridiaceae</taxon>
        <taxon>Clostridium</taxon>
    </lineage>
</organism>
<evidence type="ECO:0000256" key="3">
    <source>
        <dbReference type="ARBA" id="ARBA00023012"/>
    </source>
</evidence>
<reference evidence="12 13" key="1">
    <citation type="submission" date="2016-11" db="EMBL/GenBank/DDBJ databases">
        <authorList>
            <person name="Jaros S."/>
            <person name="Januszkiewicz K."/>
            <person name="Wedrychowicz H."/>
        </authorList>
    </citation>
    <scope>NUCLEOTIDE SEQUENCE [LARGE SCALE GENOMIC DNA]</scope>
    <source>
        <strain evidence="12 13">DSM 21758</strain>
    </source>
</reference>
<dbReference type="FunFam" id="3.40.50.2300:FF:000001">
    <property type="entry name" value="DNA-binding response regulator PhoB"/>
    <property type="match status" value="1"/>
</dbReference>
<keyword evidence="4" id="KW-0805">Transcription regulation</keyword>
<name>A0A1M6J1D3_9CLOT</name>
<protein>
    <recommendedName>
        <fullName evidence="1">Stage 0 sporulation protein A homolog</fullName>
    </recommendedName>
</protein>
<keyword evidence="3" id="KW-0902">Two-component regulatory system</keyword>
<dbReference type="AlphaFoldDB" id="A0A1M6J1D3"/>
<evidence type="ECO:0000313" key="13">
    <source>
        <dbReference type="Proteomes" id="UP000184310"/>
    </source>
</evidence>
<evidence type="ECO:0000259" key="10">
    <source>
        <dbReference type="PROSITE" id="PS50110"/>
    </source>
</evidence>
<dbReference type="Gene3D" id="3.40.50.2300">
    <property type="match status" value="1"/>
</dbReference>